<keyword evidence="7 10" id="KW-0731">Sigma factor</keyword>
<dbReference type="Pfam" id="PF00309">
    <property type="entry name" value="Sigma54_AID"/>
    <property type="match status" value="1"/>
</dbReference>
<evidence type="ECO:0000256" key="3">
    <source>
        <dbReference type="ARBA" id="ARBA00022478"/>
    </source>
</evidence>
<evidence type="ECO:0000313" key="14">
    <source>
        <dbReference type="EMBL" id="GAA4952788.1"/>
    </source>
</evidence>
<dbReference type="GO" id="GO:0016987">
    <property type="term" value="F:sigma factor activity"/>
    <property type="evidence" value="ECO:0007669"/>
    <property type="project" value="UniProtKB-KW"/>
</dbReference>
<evidence type="ECO:0000256" key="1">
    <source>
        <dbReference type="ARBA" id="ARBA00008798"/>
    </source>
</evidence>
<keyword evidence="8 10" id="KW-0238">DNA-binding</keyword>
<dbReference type="Gene3D" id="1.10.10.60">
    <property type="entry name" value="Homeodomain-like"/>
    <property type="match status" value="1"/>
</dbReference>
<dbReference type="GO" id="GO:0000428">
    <property type="term" value="C:DNA-directed RNA polymerase complex"/>
    <property type="evidence" value="ECO:0007669"/>
    <property type="project" value="UniProtKB-KW"/>
</dbReference>
<keyword evidence="6 10" id="KW-0805">Transcription regulation</keyword>
<comment type="caution">
    <text evidence="14">The sequence shown here is derived from an EMBL/GenBank/DDBJ whole genome shotgun (WGS) entry which is preliminary data.</text>
</comment>
<evidence type="ECO:0000256" key="7">
    <source>
        <dbReference type="ARBA" id="ARBA00023082"/>
    </source>
</evidence>
<feature type="domain" description="RNA polymerase sigma factor 54 DNA-binding" evidence="12">
    <location>
        <begin position="392"/>
        <end position="550"/>
    </location>
</feature>
<dbReference type="Gene3D" id="1.10.10.1330">
    <property type="entry name" value="RNA polymerase sigma-54 factor, core-binding domain"/>
    <property type="match status" value="1"/>
</dbReference>
<dbReference type="PROSITE" id="PS50044">
    <property type="entry name" value="SIGMA54_3"/>
    <property type="match status" value="1"/>
</dbReference>
<evidence type="ECO:0000256" key="8">
    <source>
        <dbReference type="ARBA" id="ARBA00023125"/>
    </source>
</evidence>
<dbReference type="InterPro" id="IPR000394">
    <property type="entry name" value="RNA_pol_sigma_54"/>
</dbReference>
<evidence type="ECO:0000256" key="6">
    <source>
        <dbReference type="ARBA" id="ARBA00023015"/>
    </source>
</evidence>
<evidence type="ECO:0000256" key="9">
    <source>
        <dbReference type="ARBA" id="ARBA00023163"/>
    </source>
</evidence>
<dbReference type="PIRSF" id="PIRSF000774">
    <property type="entry name" value="RpoN"/>
    <property type="match status" value="1"/>
</dbReference>
<evidence type="ECO:0000256" key="5">
    <source>
        <dbReference type="ARBA" id="ARBA00022695"/>
    </source>
</evidence>
<reference evidence="15" key="1">
    <citation type="journal article" date="2019" name="Int. J. Syst. Evol. Microbiol.">
        <title>The Global Catalogue of Microorganisms (GCM) 10K type strain sequencing project: providing services to taxonomists for standard genome sequencing and annotation.</title>
        <authorList>
            <consortium name="The Broad Institute Genomics Platform"/>
            <consortium name="The Broad Institute Genome Sequencing Center for Infectious Disease"/>
            <person name="Wu L."/>
            <person name="Ma J."/>
        </authorList>
    </citation>
    <scope>NUCLEOTIDE SEQUENCE [LARGE SCALE GENOMIC DNA]</scope>
    <source>
        <strain evidence="15">JCM 19134</strain>
    </source>
</reference>
<gene>
    <name evidence="14" type="ORF">GCM10025791_37040</name>
</gene>
<dbReference type="InterPro" id="IPR007634">
    <property type="entry name" value="RNA_pol_sigma_54_DNA-bd"/>
</dbReference>
<comment type="similarity">
    <text evidence="1 10">Belongs to the sigma-54 factor family.</text>
</comment>
<evidence type="ECO:0000256" key="4">
    <source>
        <dbReference type="ARBA" id="ARBA00022679"/>
    </source>
</evidence>
<dbReference type="Pfam" id="PF04963">
    <property type="entry name" value="Sigma54_CBD"/>
    <property type="match status" value="2"/>
</dbReference>
<protein>
    <recommendedName>
        <fullName evidence="2 10">RNA polymerase sigma-54 factor</fullName>
    </recommendedName>
</protein>
<feature type="domain" description="RNA polymerase sigma factor 54 core-binding" evidence="13">
    <location>
        <begin position="239"/>
        <end position="378"/>
    </location>
</feature>
<dbReference type="PROSITE" id="PS00717">
    <property type="entry name" value="SIGMA54_1"/>
    <property type="match status" value="1"/>
</dbReference>
<dbReference type="NCBIfam" id="TIGR02395">
    <property type="entry name" value="rpoN_sigma"/>
    <property type="match status" value="1"/>
</dbReference>
<feature type="region of interest" description="Disordered" evidence="11">
    <location>
        <begin position="197"/>
        <end position="228"/>
    </location>
</feature>
<sequence>MKQSLQLKLGQQLTMTPQLQQAIRLLQLSTLDLQQEIQEALESNPMLEMTEGEDQSGSDGDSKDSGEANSEGANTTEATAAENTSDDNNTETASDSNDDWQDNIPDDLPVDTNWDDIYQGSGPSSSGSVGPERDDSYFDSQIDNSETLQEHLLWQLNLTPMSDQDRSIAMNIIDAVAPSGLLTSTIEEIYLGLIGQSSPSEAETTEADKEDALSADSETFEDGDTATEAETVVSSATDLDDEDSLSIEEVLAVQHRLQLFDPIGSCSEDLGQCLLVQLNQFPADTPALNSAKLVVREHLAQLGNRDYKQIMRRGRMKEPELKQAILLIQQLTPHPGELIGSSETTYIVPDVFVSKKDDRWSVELNPEIAPKIRINNSYANLVKRADSSDDNTFLRDNLQEARWFLKSLQSRNETLLKVASCIVDKQRGFLDHGPEAMKPLVLHDIAEDVGMHESTISRVTTQKYMHTPQGIFELKYFFSSHVSTDGGGECSSTAIRAIIKKLVAAEDPKKPLSDSKITNLLSDQGIQVARRTIAKYRESLGIAASNERKRLV</sequence>
<dbReference type="PRINTS" id="PR00045">
    <property type="entry name" value="SIGMA54FCT"/>
</dbReference>
<feature type="compositionally biased region" description="Low complexity" evidence="11">
    <location>
        <begin position="67"/>
        <end position="83"/>
    </location>
</feature>
<dbReference type="GO" id="GO:0001216">
    <property type="term" value="F:DNA-binding transcription activator activity"/>
    <property type="evidence" value="ECO:0007669"/>
    <property type="project" value="InterPro"/>
</dbReference>
<name>A0AAV3U6K0_9ALTE</name>
<keyword evidence="5 10" id="KW-0548">Nucleotidyltransferase</keyword>
<keyword evidence="9 10" id="KW-0804">Transcription</keyword>
<evidence type="ECO:0000259" key="12">
    <source>
        <dbReference type="Pfam" id="PF04552"/>
    </source>
</evidence>
<feature type="compositionally biased region" description="Low complexity" evidence="11">
    <location>
        <begin position="120"/>
        <end position="130"/>
    </location>
</feature>
<keyword evidence="15" id="KW-1185">Reference proteome</keyword>
<dbReference type="PANTHER" id="PTHR32248:SF4">
    <property type="entry name" value="RNA POLYMERASE SIGMA-54 FACTOR"/>
    <property type="match status" value="1"/>
</dbReference>
<dbReference type="InterPro" id="IPR007046">
    <property type="entry name" value="RNA_pol_sigma_54_core-bd"/>
</dbReference>
<comment type="function">
    <text evidence="10">Sigma factors are initiation factors that promote the attachment of RNA polymerase to specific initiation sites and are then released.</text>
</comment>
<keyword evidence="3 10" id="KW-0240">DNA-directed RNA polymerase</keyword>
<evidence type="ECO:0000256" key="11">
    <source>
        <dbReference type="SAM" id="MobiDB-lite"/>
    </source>
</evidence>
<dbReference type="GO" id="GO:0006352">
    <property type="term" value="P:DNA-templated transcription initiation"/>
    <property type="evidence" value="ECO:0007669"/>
    <property type="project" value="InterPro"/>
</dbReference>
<dbReference type="FunFam" id="1.10.10.60:FF:000045">
    <property type="entry name" value="RNA polymerase sigma-54 factor"/>
    <property type="match status" value="1"/>
</dbReference>
<dbReference type="Proteomes" id="UP001409585">
    <property type="component" value="Unassembled WGS sequence"/>
</dbReference>
<dbReference type="GO" id="GO:0016779">
    <property type="term" value="F:nucleotidyltransferase activity"/>
    <property type="evidence" value="ECO:0007669"/>
    <property type="project" value="UniProtKB-KW"/>
</dbReference>
<keyword evidence="4 10" id="KW-0808">Transferase</keyword>
<feature type="compositionally biased region" description="Acidic residues" evidence="11">
    <location>
        <begin position="218"/>
        <end position="227"/>
    </location>
</feature>
<proteinExistence type="inferred from homology"/>
<dbReference type="AlphaFoldDB" id="A0AAV3U6K0"/>
<evidence type="ECO:0000256" key="10">
    <source>
        <dbReference type="PIRNR" id="PIRNR000774"/>
    </source>
</evidence>
<organism evidence="14 15">
    <name type="scientific">Halioxenophilus aromaticivorans</name>
    <dbReference type="NCBI Taxonomy" id="1306992"/>
    <lineage>
        <taxon>Bacteria</taxon>
        <taxon>Pseudomonadati</taxon>
        <taxon>Pseudomonadota</taxon>
        <taxon>Gammaproteobacteria</taxon>
        <taxon>Alteromonadales</taxon>
        <taxon>Alteromonadaceae</taxon>
        <taxon>Halioxenophilus</taxon>
    </lineage>
</organism>
<dbReference type="EMBL" id="BAABLX010000029">
    <property type="protein sequence ID" value="GAA4952788.1"/>
    <property type="molecule type" value="Genomic_DNA"/>
</dbReference>
<evidence type="ECO:0000259" key="13">
    <source>
        <dbReference type="Pfam" id="PF04963"/>
    </source>
</evidence>
<evidence type="ECO:0000313" key="15">
    <source>
        <dbReference type="Proteomes" id="UP001409585"/>
    </source>
</evidence>
<accession>A0AAV3U6K0</accession>
<feature type="compositionally biased region" description="Acidic residues" evidence="11">
    <location>
        <begin position="96"/>
        <end position="109"/>
    </location>
</feature>
<evidence type="ECO:0000256" key="2">
    <source>
        <dbReference type="ARBA" id="ARBA00019942"/>
    </source>
</evidence>
<dbReference type="GO" id="GO:0003677">
    <property type="term" value="F:DNA binding"/>
    <property type="evidence" value="ECO:0007669"/>
    <property type="project" value="UniProtKB-KW"/>
</dbReference>
<dbReference type="PROSITE" id="PS00718">
    <property type="entry name" value="SIGMA54_2"/>
    <property type="match status" value="1"/>
</dbReference>
<dbReference type="PANTHER" id="PTHR32248">
    <property type="entry name" value="RNA POLYMERASE SIGMA-54 FACTOR"/>
    <property type="match status" value="1"/>
</dbReference>
<dbReference type="RefSeq" id="WP_345425966.1">
    <property type="nucleotide sequence ID" value="NZ_AP031496.1"/>
</dbReference>
<dbReference type="Pfam" id="PF04552">
    <property type="entry name" value="Sigma54_DBD"/>
    <property type="match status" value="1"/>
</dbReference>
<dbReference type="InterPro" id="IPR038709">
    <property type="entry name" value="RpoN_core-bd_sf"/>
</dbReference>
<feature type="domain" description="RNA polymerase sigma factor 54 core-binding" evidence="13">
    <location>
        <begin position="139"/>
        <end position="198"/>
    </location>
</feature>
<dbReference type="NCBIfam" id="NF004595">
    <property type="entry name" value="PRK05932.1-2"/>
    <property type="match status" value="1"/>
</dbReference>
<feature type="region of interest" description="Disordered" evidence="11">
    <location>
        <begin position="43"/>
        <end position="139"/>
    </location>
</feature>